<gene>
    <name evidence="3" type="ORF">EV191_105122</name>
</gene>
<dbReference type="GO" id="GO:0003677">
    <property type="term" value="F:DNA binding"/>
    <property type="evidence" value="ECO:0007669"/>
    <property type="project" value="UniProtKB-KW"/>
</dbReference>
<protein>
    <submittedName>
        <fullName evidence="3">DNA-binding transcriptional MerR regulator</fullName>
    </submittedName>
</protein>
<dbReference type="InterPro" id="IPR009061">
    <property type="entry name" value="DNA-bd_dom_put_sf"/>
</dbReference>
<dbReference type="AlphaFoldDB" id="A0A4R2QVF7"/>
<evidence type="ECO:0000313" key="4">
    <source>
        <dbReference type="Proteomes" id="UP000294911"/>
    </source>
</evidence>
<accession>A0A4R2QVF7</accession>
<keyword evidence="4" id="KW-1185">Reference proteome</keyword>
<organism evidence="3 4">
    <name type="scientific">Tamaricihabitans halophyticus</name>
    <dbReference type="NCBI Taxonomy" id="1262583"/>
    <lineage>
        <taxon>Bacteria</taxon>
        <taxon>Bacillati</taxon>
        <taxon>Actinomycetota</taxon>
        <taxon>Actinomycetes</taxon>
        <taxon>Pseudonocardiales</taxon>
        <taxon>Pseudonocardiaceae</taxon>
        <taxon>Tamaricihabitans</taxon>
    </lineage>
</organism>
<keyword evidence="1 3" id="KW-0238">DNA-binding</keyword>
<dbReference type="Pfam" id="PF13411">
    <property type="entry name" value="MerR_1"/>
    <property type="match status" value="1"/>
</dbReference>
<dbReference type="EMBL" id="SLXQ01000005">
    <property type="protein sequence ID" value="TCP53059.1"/>
    <property type="molecule type" value="Genomic_DNA"/>
</dbReference>
<evidence type="ECO:0000313" key="3">
    <source>
        <dbReference type="EMBL" id="TCP53059.1"/>
    </source>
</evidence>
<dbReference type="SUPFAM" id="SSF46955">
    <property type="entry name" value="Putative DNA-binding domain"/>
    <property type="match status" value="1"/>
</dbReference>
<dbReference type="SMART" id="SM00422">
    <property type="entry name" value="HTH_MERR"/>
    <property type="match status" value="1"/>
</dbReference>
<proteinExistence type="predicted"/>
<dbReference type="InterPro" id="IPR000551">
    <property type="entry name" value="MerR-type_HTH_dom"/>
</dbReference>
<dbReference type="OrthoDB" id="9802039at2"/>
<dbReference type="PROSITE" id="PS50937">
    <property type="entry name" value="HTH_MERR_2"/>
    <property type="match status" value="1"/>
</dbReference>
<feature type="domain" description="HTH merR-type" evidence="2">
    <location>
        <begin position="1"/>
        <end position="68"/>
    </location>
</feature>
<comment type="caution">
    <text evidence="3">The sequence shown here is derived from an EMBL/GenBank/DDBJ whole genome shotgun (WGS) entry which is preliminary data.</text>
</comment>
<dbReference type="InterPro" id="IPR047057">
    <property type="entry name" value="MerR_fam"/>
</dbReference>
<reference evidence="3 4" key="1">
    <citation type="submission" date="2019-03" db="EMBL/GenBank/DDBJ databases">
        <title>Genomic Encyclopedia of Type Strains, Phase IV (KMG-IV): sequencing the most valuable type-strain genomes for metagenomic binning, comparative biology and taxonomic classification.</title>
        <authorList>
            <person name="Goeker M."/>
        </authorList>
    </citation>
    <scope>NUCLEOTIDE SEQUENCE [LARGE SCALE GENOMIC DNA]</scope>
    <source>
        <strain evidence="3 4">DSM 45765</strain>
    </source>
</reference>
<dbReference type="PANTHER" id="PTHR30204:SF98">
    <property type="entry name" value="HTH-TYPE TRANSCRIPTIONAL REGULATOR ADHR"/>
    <property type="match status" value="1"/>
</dbReference>
<dbReference type="GO" id="GO:0003700">
    <property type="term" value="F:DNA-binding transcription factor activity"/>
    <property type="evidence" value="ECO:0007669"/>
    <property type="project" value="InterPro"/>
</dbReference>
<dbReference type="Gene3D" id="1.10.1660.10">
    <property type="match status" value="1"/>
</dbReference>
<dbReference type="PANTHER" id="PTHR30204">
    <property type="entry name" value="REDOX-CYCLING DRUG-SENSING TRANSCRIPTIONAL ACTIVATOR SOXR"/>
    <property type="match status" value="1"/>
</dbReference>
<evidence type="ECO:0000259" key="2">
    <source>
        <dbReference type="PROSITE" id="PS50937"/>
    </source>
</evidence>
<name>A0A4R2QVF7_9PSEU</name>
<dbReference type="Proteomes" id="UP000294911">
    <property type="component" value="Unassembled WGS sequence"/>
</dbReference>
<evidence type="ECO:0000256" key="1">
    <source>
        <dbReference type="ARBA" id="ARBA00023125"/>
    </source>
</evidence>
<sequence>MTIGEVAEHFGLPTHVLRHWESEGLLAADRDGNGRRSYTRDDLFRIAAIVRAKEASLPLPEIRAFMAAGDQAARKEVLRRHQHVLQAKMAALRSALDLVETGLNCTHQDIAICQSFRAHLAELVDIPNATETAQPQDP</sequence>